<dbReference type="EMBL" id="BAABRI010000004">
    <property type="protein sequence ID" value="GAA5481786.1"/>
    <property type="molecule type" value="Genomic_DNA"/>
</dbReference>
<keyword evidence="1" id="KW-1133">Transmembrane helix</keyword>
<feature type="transmembrane region" description="Helical" evidence="1">
    <location>
        <begin position="105"/>
        <end position="124"/>
    </location>
</feature>
<sequence>MRAGEEMAPAEASAPMEGVARVLLGAGLGMFLLMQGLPVVEYGLTSGEPQTDWGYEIWHELFESAQRPADFNVTDSLSISGFLLSVACVAVAPFAVKLLKSSRLWWWLFFGCAAVAALAFTVIVGESLLSNYGEDYDSRVRVGAIAFLVFPYLTLAGLLCLRGKKDQSPEPT</sequence>
<evidence type="ECO:0000313" key="2">
    <source>
        <dbReference type="EMBL" id="GAA5481786.1"/>
    </source>
</evidence>
<feature type="transmembrane region" description="Helical" evidence="1">
    <location>
        <begin position="144"/>
        <end position="161"/>
    </location>
</feature>
<dbReference type="RefSeq" id="WP_353565934.1">
    <property type="nucleotide sequence ID" value="NZ_BAABRI010000004.1"/>
</dbReference>
<accession>A0ABP9UN59</accession>
<reference evidence="2 3" key="1">
    <citation type="submission" date="2024-02" db="EMBL/GenBank/DDBJ databases">
        <title>Haloferula sargassicola NBRC 104335.</title>
        <authorList>
            <person name="Ichikawa N."/>
            <person name="Katano-Makiyama Y."/>
            <person name="Hidaka K."/>
        </authorList>
    </citation>
    <scope>NUCLEOTIDE SEQUENCE [LARGE SCALE GENOMIC DNA]</scope>
    <source>
        <strain evidence="2 3">NBRC 104335</strain>
    </source>
</reference>
<evidence type="ECO:0000313" key="3">
    <source>
        <dbReference type="Proteomes" id="UP001476282"/>
    </source>
</evidence>
<comment type="caution">
    <text evidence="2">The sequence shown here is derived from an EMBL/GenBank/DDBJ whole genome shotgun (WGS) entry which is preliminary data.</text>
</comment>
<gene>
    <name evidence="2" type="ORF">Hsar01_00997</name>
</gene>
<dbReference type="Proteomes" id="UP001476282">
    <property type="component" value="Unassembled WGS sequence"/>
</dbReference>
<keyword evidence="1" id="KW-0472">Membrane</keyword>
<proteinExistence type="predicted"/>
<protein>
    <recommendedName>
        <fullName evidence="4">DUF998 domain-containing protein</fullName>
    </recommendedName>
</protein>
<organism evidence="2 3">
    <name type="scientific">Haloferula sargassicola</name>
    <dbReference type="NCBI Taxonomy" id="490096"/>
    <lineage>
        <taxon>Bacteria</taxon>
        <taxon>Pseudomonadati</taxon>
        <taxon>Verrucomicrobiota</taxon>
        <taxon>Verrucomicrobiia</taxon>
        <taxon>Verrucomicrobiales</taxon>
        <taxon>Verrucomicrobiaceae</taxon>
        <taxon>Haloferula</taxon>
    </lineage>
</organism>
<evidence type="ECO:0000256" key="1">
    <source>
        <dbReference type="SAM" id="Phobius"/>
    </source>
</evidence>
<keyword evidence="1" id="KW-0812">Transmembrane</keyword>
<keyword evidence="3" id="KW-1185">Reference proteome</keyword>
<name>A0ABP9UN59_9BACT</name>
<evidence type="ECO:0008006" key="4">
    <source>
        <dbReference type="Google" id="ProtNLM"/>
    </source>
</evidence>
<feature type="transmembrane region" description="Helical" evidence="1">
    <location>
        <begin position="77"/>
        <end position="96"/>
    </location>
</feature>
<feature type="transmembrane region" description="Helical" evidence="1">
    <location>
        <begin position="21"/>
        <end position="40"/>
    </location>
</feature>